<dbReference type="RefSeq" id="WP_063871629.1">
    <property type="nucleotide sequence ID" value="NZ_CAWMRI010000042.1"/>
</dbReference>
<evidence type="ECO:0000313" key="1">
    <source>
        <dbReference type="EMBL" id="KZL51133.1"/>
    </source>
</evidence>
<gene>
    <name evidence="1" type="ORF">A2T98_03840</name>
</gene>
<sequence length="95" mass="11153">MKSLVIPHYVPLREHTSSICFWLAKTNTGCNRYHPPYIPPLIRPSQIQWETYGVTVKNTIVVVDPLFARVYKEIFLVNRDKLMEHISLQESSRQI</sequence>
<dbReference type="AlphaFoldDB" id="A0A161UY36"/>
<proteinExistence type="predicted"/>
<organism evidence="1 2">
    <name type="scientific">Nodularia spumigena CENA596</name>
    <dbReference type="NCBI Taxonomy" id="1819295"/>
    <lineage>
        <taxon>Bacteria</taxon>
        <taxon>Bacillati</taxon>
        <taxon>Cyanobacteriota</taxon>
        <taxon>Cyanophyceae</taxon>
        <taxon>Nostocales</taxon>
        <taxon>Nodulariaceae</taxon>
        <taxon>Nodularia</taxon>
    </lineage>
</organism>
<comment type="caution">
    <text evidence="1">The sequence shown here is derived from an EMBL/GenBank/DDBJ whole genome shotgun (WGS) entry which is preliminary data.</text>
</comment>
<accession>A0A161UY36</accession>
<dbReference type="Proteomes" id="UP000076555">
    <property type="component" value="Unassembled WGS sequence"/>
</dbReference>
<protein>
    <submittedName>
        <fullName evidence="1">Uncharacterized protein</fullName>
    </submittedName>
</protein>
<dbReference type="EMBL" id="LWAJ01000042">
    <property type="protein sequence ID" value="KZL51133.1"/>
    <property type="molecule type" value="Genomic_DNA"/>
</dbReference>
<reference evidence="1 2" key="1">
    <citation type="submission" date="2016-04" db="EMBL/GenBank/DDBJ databases">
        <title>Draft Genome Assembly of the Bloom-forming Cyanobacterium Nodularia spumigena Strain CENA596 in Shrimp Production Ponds.</title>
        <authorList>
            <person name="Popin R.V."/>
            <person name="Rigonato J."/>
            <person name="Abreu V.A."/>
            <person name="Andreote A.P."/>
            <person name="Silveira S.B."/>
            <person name="Odebrecht C."/>
            <person name="Fiore M.F."/>
        </authorList>
    </citation>
    <scope>NUCLEOTIDE SEQUENCE [LARGE SCALE GENOMIC DNA]</scope>
    <source>
        <strain evidence="1 2">CENA596</strain>
    </source>
</reference>
<name>A0A161UY36_NODSP</name>
<evidence type="ECO:0000313" key="2">
    <source>
        <dbReference type="Proteomes" id="UP000076555"/>
    </source>
</evidence>